<keyword evidence="3" id="KW-1185">Reference proteome</keyword>
<dbReference type="PANTHER" id="PTHR43681">
    <property type="entry name" value="TRANSMEMBRANE GTPASE FZO"/>
    <property type="match status" value="1"/>
</dbReference>
<evidence type="ECO:0000313" key="2">
    <source>
        <dbReference type="EMBL" id="MFC5004538.1"/>
    </source>
</evidence>
<dbReference type="SUPFAM" id="SSF52540">
    <property type="entry name" value="P-loop containing nucleoside triphosphate hydrolases"/>
    <property type="match status" value="1"/>
</dbReference>
<proteinExistence type="predicted"/>
<dbReference type="SUPFAM" id="SSF48452">
    <property type="entry name" value="TPR-like"/>
    <property type="match status" value="1"/>
</dbReference>
<feature type="domain" description="Dynamin N-terminal" evidence="1">
    <location>
        <begin position="668"/>
        <end position="828"/>
    </location>
</feature>
<dbReference type="RefSeq" id="WP_380124526.1">
    <property type="nucleotide sequence ID" value="NZ_JBHSIU010000066.1"/>
</dbReference>
<name>A0ABV9WAK1_9ACTN</name>
<dbReference type="Pfam" id="PF13424">
    <property type="entry name" value="TPR_12"/>
    <property type="match status" value="1"/>
</dbReference>
<gene>
    <name evidence="2" type="ORF">ACFPIJ_42780</name>
</gene>
<sequence>MTQYGPLHEAAAVLVWYWPSDIAPAGDIDLLLLDSNVTVDAALERRWTLSTDVRIQVLRRLRQEGRIGEALAATEDHPTEPMQKYLEWYLAGEGPSIDRMDLADLVCARTICEWLRPAGFDGLPDASALAARLDRLLLLQPLETLAAKREPDDGDHLGALRELVQPQVASTLAILDGAGSPATAARFLLDRARAGRPIAYLDLNRPDVRPATLLPVLLETARQFLVQFPQAADRCAPILQEWQRRLASGGTAPGWSDAFATITDGAQMLLVIDVPRQVFGLWQTVAQLQEHLPQLRICLCRRRTAGLDGRVDLPPASEVSVGRNLTMNAIRDRSALAYRVLRVLTWMAPHPLPEDVLLALSDDPAGLDDALALLASYSMISWDAGTVQVHGSARSGVRATTADNGLAEAVRVLAVALPTDLSDDVGNSSRWEALLPHIDTVLGHLSPAHPYAAALDIASGAARYRQSQGQVTTALVAYDRLVTDAYRILGPTHPSTLVFRGNRAVAHRQAGHLDQAIAGFQGVLAAISQVFGPEHPNALIIGGNLAEAYLDAGRVGDAISAFEQVLPGFDRVFGDNHPDTLAIRHHLADAYGRSGRRGAIAMARQMIDRWRQAPAGNPDLRAAVVDVDNDVATLLADAGRAAGRFGYEDAARALGAAADRIGGAAATVVVVGEYKRGKSSLVNALVGRPELLPVDEGVATSTLLSVGYGETDAATVIDAEHPHGRPIALDELADYAAVDPQTRLPRHPEVLEVKVTVPSALLGEGVTLVDTPGVGGIVAGHAAATLAALPHADALLFVASGTSELTVSECQFLAQAAELNGTVCFVLAQTDKYLQWSVVLDRNRDLVRQYAPRYAGAPWFPVSSRLRSAADEVAATAPEQAARLLADSGFPALTTALTDDIAARATRIRQYDAVTVCAQVLLELIRRRGALLVGMPVEPAELTALYDRSVALLRALEQAPRSGVVPLGIADKRDVRLPK</sequence>
<dbReference type="InterPro" id="IPR011990">
    <property type="entry name" value="TPR-like_helical_dom_sf"/>
</dbReference>
<dbReference type="PANTHER" id="PTHR43681:SF1">
    <property type="entry name" value="SARCALUMENIN"/>
    <property type="match status" value="1"/>
</dbReference>
<protein>
    <submittedName>
        <fullName evidence="2">Tetratricopeptide repeat protein</fullName>
    </submittedName>
</protein>
<dbReference type="Pfam" id="PF00350">
    <property type="entry name" value="Dynamin_N"/>
    <property type="match status" value="1"/>
</dbReference>
<dbReference type="Proteomes" id="UP001595912">
    <property type="component" value="Unassembled WGS sequence"/>
</dbReference>
<dbReference type="InterPro" id="IPR045063">
    <property type="entry name" value="Dynamin_N"/>
</dbReference>
<dbReference type="Gene3D" id="3.40.50.300">
    <property type="entry name" value="P-loop containing nucleotide triphosphate hydrolases"/>
    <property type="match status" value="1"/>
</dbReference>
<reference evidence="3" key="1">
    <citation type="journal article" date="2019" name="Int. J. Syst. Evol. Microbiol.">
        <title>The Global Catalogue of Microorganisms (GCM) 10K type strain sequencing project: providing services to taxonomists for standard genome sequencing and annotation.</title>
        <authorList>
            <consortium name="The Broad Institute Genomics Platform"/>
            <consortium name="The Broad Institute Genome Sequencing Center for Infectious Disease"/>
            <person name="Wu L."/>
            <person name="Ma J."/>
        </authorList>
    </citation>
    <scope>NUCLEOTIDE SEQUENCE [LARGE SCALE GENOMIC DNA]</scope>
    <source>
        <strain evidence="3">CGMCC 4.7152</strain>
    </source>
</reference>
<accession>A0ABV9WAK1</accession>
<organism evidence="2 3">
    <name type="scientific">Dactylosporangium cerinum</name>
    <dbReference type="NCBI Taxonomy" id="1434730"/>
    <lineage>
        <taxon>Bacteria</taxon>
        <taxon>Bacillati</taxon>
        <taxon>Actinomycetota</taxon>
        <taxon>Actinomycetes</taxon>
        <taxon>Micromonosporales</taxon>
        <taxon>Micromonosporaceae</taxon>
        <taxon>Dactylosporangium</taxon>
    </lineage>
</organism>
<evidence type="ECO:0000313" key="3">
    <source>
        <dbReference type="Proteomes" id="UP001595912"/>
    </source>
</evidence>
<comment type="caution">
    <text evidence="2">The sequence shown here is derived from an EMBL/GenBank/DDBJ whole genome shotgun (WGS) entry which is preliminary data.</text>
</comment>
<dbReference type="EMBL" id="JBHSIU010000066">
    <property type="protein sequence ID" value="MFC5004538.1"/>
    <property type="molecule type" value="Genomic_DNA"/>
</dbReference>
<dbReference type="InterPro" id="IPR051943">
    <property type="entry name" value="TRAFAC_Dynamin-like_GTPase"/>
</dbReference>
<dbReference type="InterPro" id="IPR027417">
    <property type="entry name" value="P-loop_NTPase"/>
</dbReference>
<evidence type="ECO:0000259" key="1">
    <source>
        <dbReference type="Pfam" id="PF00350"/>
    </source>
</evidence>
<dbReference type="Gene3D" id="1.25.40.10">
    <property type="entry name" value="Tetratricopeptide repeat domain"/>
    <property type="match status" value="1"/>
</dbReference>